<reference evidence="1" key="1">
    <citation type="submission" date="2021-11" db="EMBL/GenBank/DDBJ databases">
        <authorList>
            <person name="Herlambang A."/>
            <person name="Guo Y."/>
            <person name="Takashima Y."/>
            <person name="Nishizawa T."/>
        </authorList>
    </citation>
    <scope>NUCLEOTIDE SEQUENCE</scope>
    <source>
        <strain evidence="1">E1425</strain>
    </source>
</reference>
<dbReference type="Proteomes" id="UP000827284">
    <property type="component" value="Unassembled WGS sequence"/>
</dbReference>
<organism evidence="1 2">
    <name type="scientific">Entomortierella parvispora</name>
    <dbReference type="NCBI Taxonomy" id="205924"/>
    <lineage>
        <taxon>Eukaryota</taxon>
        <taxon>Fungi</taxon>
        <taxon>Fungi incertae sedis</taxon>
        <taxon>Mucoromycota</taxon>
        <taxon>Mortierellomycotina</taxon>
        <taxon>Mortierellomycetes</taxon>
        <taxon>Mortierellales</taxon>
        <taxon>Mortierellaceae</taxon>
        <taxon>Entomortierella</taxon>
    </lineage>
</organism>
<evidence type="ECO:0000313" key="2">
    <source>
        <dbReference type="Proteomes" id="UP000827284"/>
    </source>
</evidence>
<keyword evidence="2" id="KW-1185">Reference proteome</keyword>
<proteinExistence type="predicted"/>
<dbReference type="AlphaFoldDB" id="A0A9P3HIL9"/>
<sequence>MESFSSARDPDRARAHLNLAQDAIKKQVLQQQEKIRRLQDALVTKKDIIDDCQSLFSGPLRSVFVTGGGPTTGVSSTSLHSENELELYKRVRDKRRRKIMDRLVPIVGDTVAQTFQNGINTPTDADNDSGQLDIWDCTAGWVTSKSRTILWMGTKCRNKSKVTLRNISLSVALQETSGIVISSLAPQARCELTSFFQVDLMSLSDVEYTNRDQATRRILSNSVQVHYTSHQIGETTGGVEDQVSPVLVPISMLDISIENEVPNRWVHDLVNITLPARLRMALGLYKMSSW</sequence>
<evidence type="ECO:0000313" key="1">
    <source>
        <dbReference type="EMBL" id="GJJ77399.1"/>
    </source>
</evidence>
<accession>A0A9P3HIL9</accession>
<reference evidence="1" key="2">
    <citation type="journal article" date="2022" name="Microbiol. Resour. Announc.">
        <title>Whole-Genome Sequence of Entomortierella parvispora E1425, a Mucoromycotan Fungus Associated with Burkholderiaceae-Related Endosymbiotic Bacteria.</title>
        <authorList>
            <person name="Herlambang A."/>
            <person name="Guo Y."/>
            <person name="Takashima Y."/>
            <person name="Narisawa K."/>
            <person name="Ohta H."/>
            <person name="Nishizawa T."/>
        </authorList>
    </citation>
    <scope>NUCLEOTIDE SEQUENCE</scope>
    <source>
        <strain evidence="1">E1425</strain>
    </source>
</reference>
<comment type="caution">
    <text evidence="1">The sequence shown here is derived from an EMBL/GenBank/DDBJ whole genome shotgun (WGS) entry which is preliminary data.</text>
</comment>
<protein>
    <submittedName>
        <fullName evidence="1">Uncharacterized protein</fullName>
    </submittedName>
</protein>
<dbReference type="OrthoDB" id="2438571at2759"/>
<gene>
    <name evidence="1" type="ORF">EMPS_09758</name>
</gene>
<dbReference type="EMBL" id="BQFW01000013">
    <property type="protein sequence ID" value="GJJ77399.1"/>
    <property type="molecule type" value="Genomic_DNA"/>
</dbReference>
<name>A0A9P3HIL9_9FUNG</name>